<evidence type="ECO:0000313" key="16">
    <source>
        <dbReference type="Proteomes" id="UP000214689"/>
    </source>
</evidence>
<evidence type="ECO:0000256" key="10">
    <source>
        <dbReference type="PIRSR" id="PIRSR000726-1"/>
    </source>
</evidence>
<keyword evidence="4 11" id="KW-0808">Transferase</keyword>
<comment type="pathway">
    <text evidence="12">Amino-acid biosynthesis; L-threonine biosynthesis; L-threonine from L-aspartate: step 1/5.</text>
</comment>
<dbReference type="UniPathway" id="UPA00050">
    <property type="reaction ID" value="UER00461"/>
</dbReference>
<dbReference type="GO" id="GO:0005524">
    <property type="term" value="F:ATP binding"/>
    <property type="evidence" value="ECO:0007669"/>
    <property type="project" value="UniProtKB-KW"/>
</dbReference>
<dbReference type="PANTHER" id="PTHR21499">
    <property type="entry name" value="ASPARTATE KINASE"/>
    <property type="match status" value="1"/>
</dbReference>
<dbReference type="InterPro" id="IPR054352">
    <property type="entry name" value="ACT_Aspartokinase"/>
</dbReference>
<evidence type="ECO:0000256" key="9">
    <source>
        <dbReference type="ARBA" id="ARBA00047872"/>
    </source>
</evidence>
<feature type="binding site" evidence="10">
    <location>
        <position position="217"/>
    </location>
    <ligand>
        <name>ATP</name>
        <dbReference type="ChEBI" id="CHEBI:30616"/>
    </ligand>
</feature>
<evidence type="ECO:0000256" key="6">
    <source>
        <dbReference type="ARBA" id="ARBA00022777"/>
    </source>
</evidence>
<evidence type="ECO:0000256" key="3">
    <source>
        <dbReference type="ARBA" id="ARBA00010122"/>
    </source>
</evidence>
<keyword evidence="5 10" id="KW-0547">Nucleotide-binding</keyword>
<organism evidence="15 16">
    <name type="scientific">Mogibacterium pumilum</name>
    <dbReference type="NCBI Taxonomy" id="86332"/>
    <lineage>
        <taxon>Bacteria</taxon>
        <taxon>Bacillati</taxon>
        <taxon>Bacillota</taxon>
        <taxon>Clostridia</taxon>
        <taxon>Peptostreptococcales</taxon>
        <taxon>Anaerovoracaceae</taxon>
        <taxon>Mogibacterium</taxon>
    </lineage>
</organism>
<keyword evidence="16" id="KW-1185">Reference proteome</keyword>
<dbReference type="RefSeq" id="WP_094233888.1">
    <property type="nucleotide sequence ID" value="NZ_CP016199.1"/>
</dbReference>
<dbReference type="Pfam" id="PF22468">
    <property type="entry name" value="ACT_9"/>
    <property type="match status" value="1"/>
</dbReference>
<dbReference type="PANTHER" id="PTHR21499:SF67">
    <property type="entry name" value="ASPARTOKINASE 3"/>
    <property type="match status" value="1"/>
</dbReference>
<comment type="catalytic activity">
    <reaction evidence="9 11">
        <text>L-aspartate + ATP = 4-phospho-L-aspartate + ADP</text>
        <dbReference type="Rhea" id="RHEA:23776"/>
        <dbReference type="ChEBI" id="CHEBI:29991"/>
        <dbReference type="ChEBI" id="CHEBI:30616"/>
        <dbReference type="ChEBI" id="CHEBI:57535"/>
        <dbReference type="ChEBI" id="CHEBI:456216"/>
        <dbReference type="EC" id="2.7.2.4"/>
    </reaction>
</comment>
<evidence type="ECO:0000256" key="8">
    <source>
        <dbReference type="ARBA" id="ARBA00022915"/>
    </source>
</evidence>
<name>A0A223ARQ9_9FIRM</name>
<dbReference type="PROSITE" id="PS00324">
    <property type="entry name" value="ASPARTOKINASE"/>
    <property type="match status" value="1"/>
</dbReference>
<gene>
    <name evidence="15" type="ORF">AXF17_03785</name>
</gene>
<dbReference type="UniPathway" id="UPA00051">
    <property type="reaction ID" value="UER00462"/>
</dbReference>
<evidence type="ECO:0000259" key="13">
    <source>
        <dbReference type="Pfam" id="PF00696"/>
    </source>
</evidence>
<dbReference type="GO" id="GO:0009089">
    <property type="term" value="P:lysine biosynthetic process via diaminopimelate"/>
    <property type="evidence" value="ECO:0007669"/>
    <property type="project" value="UniProtKB-UniPathway"/>
</dbReference>
<dbReference type="InterPro" id="IPR001048">
    <property type="entry name" value="Asp/Glu/Uridylate_kinase"/>
</dbReference>
<comment type="similarity">
    <text evidence="3 11">Belongs to the aspartokinase family.</text>
</comment>
<evidence type="ECO:0000256" key="1">
    <source>
        <dbReference type="ARBA" id="ARBA00003121"/>
    </source>
</evidence>
<evidence type="ECO:0000256" key="2">
    <source>
        <dbReference type="ARBA" id="ARBA00004766"/>
    </source>
</evidence>
<evidence type="ECO:0000259" key="14">
    <source>
        <dbReference type="Pfam" id="PF22468"/>
    </source>
</evidence>
<dbReference type="Gene3D" id="3.40.1160.10">
    <property type="entry name" value="Acetylglutamate kinase-like"/>
    <property type="match status" value="1"/>
</dbReference>
<dbReference type="Pfam" id="PF00696">
    <property type="entry name" value="AA_kinase"/>
    <property type="match status" value="1"/>
</dbReference>
<feature type="domain" description="Aspartokinase ACT" evidence="14">
    <location>
        <begin position="377"/>
        <end position="437"/>
    </location>
</feature>
<dbReference type="UniPathway" id="UPA00034">
    <property type="reaction ID" value="UER00015"/>
</dbReference>
<evidence type="ECO:0000313" key="15">
    <source>
        <dbReference type="EMBL" id="ASS37658.1"/>
    </source>
</evidence>
<dbReference type="InterPro" id="IPR005260">
    <property type="entry name" value="Asp_kin_monofn"/>
</dbReference>
<keyword evidence="8" id="KW-0220">Diaminopimelate biosynthesis</keyword>
<dbReference type="NCBIfam" id="TIGR00657">
    <property type="entry name" value="asp_kinases"/>
    <property type="match status" value="1"/>
</dbReference>
<dbReference type="EC" id="2.7.2.4" evidence="11"/>
<evidence type="ECO:0000256" key="12">
    <source>
        <dbReference type="RuleBase" id="RU004249"/>
    </source>
</evidence>
<dbReference type="GO" id="GO:0019877">
    <property type="term" value="P:diaminopimelate biosynthetic process"/>
    <property type="evidence" value="ECO:0007669"/>
    <property type="project" value="UniProtKB-KW"/>
</dbReference>
<dbReference type="InterPro" id="IPR018042">
    <property type="entry name" value="Aspartate_kinase_CS"/>
</dbReference>
<feature type="domain" description="Aspartate/glutamate/uridylate kinase" evidence="13">
    <location>
        <begin position="1"/>
        <end position="263"/>
    </location>
</feature>
<dbReference type="Gene3D" id="3.30.2130.10">
    <property type="entry name" value="VC0802-like"/>
    <property type="match status" value="1"/>
</dbReference>
<dbReference type="GO" id="GO:0009090">
    <property type="term" value="P:homoserine biosynthetic process"/>
    <property type="evidence" value="ECO:0007669"/>
    <property type="project" value="TreeGrafter"/>
</dbReference>
<evidence type="ECO:0000256" key="7">
    <source>
        <dbReference type="ARBA" id="ARBA00022840"/>
    </source>
</evidence>
<reference evidence="16" key="1">
    <citation type="submission" date="2016-05" db="EMBL/GenBank/DDBJ databases">
        <authorList>
            <person name="Holder M.E."/>
            <person name="Ajami N.J."/>
            <person name="Petrosino J.F."/>
        </authorList>
    </citation>
    <scope>NUCLEOTIDE SEQUENCE [LARGE SCALE GENOMIC DNA]</scope>
    <source>
        <strain evidence="16">ATCC 700696</strain>
    </source>
</reference>
<keyword evidence="12" id="KW-0028">Amino-acid biosynthesis</keyword>
<feature type="binding site" evidence="10">
    <location>
        <position position="50"/>
    </location>
    <ligand>
        <name>substrate</name>
    </ligand>
</feature>
<accession>A0A223ARQ9</accession>
<keyword evidence="7 10" id="KW-0067">ATP-binding</keyword>
<feature type="binding site" evidence="10">
    <location>
        <position position="115"/>
    </location>
    <ligand>
        <name>substrate</name>
    </ligand>
</feature>
<dbReference type="SUPFAM" id="SSF53633">
    <property type="entry name" value="Carbamate kinase-like"/>
    <property type="match status" value="1"/>
</dbReference>
<keyword evidence="6 11" id="KW-0418">Kinase</keyword>
<protein>
    <recommendedName>
        <fullName evidence="11">Aspartokinase</fullName>
        <ecNumber evidence="11">2.7.2.4</ecNumber>
    </recommendedName>
</protein>
<evidence type="ECO:0000256" key="5">
    <source>
        <dbReference type="ARBA" id="ARBA00022741"/>
    </source>
</evidence>
<dbReference type="EMBL" id="CP016199">
    <property type="protein sequence ID" value="ASS37658.1"/>
    <property type="molecule type" value="Genomic_DNA"/>
</dbReference>
<dbReference type="Proteomes" id="UP000214689">
    <property type="component" value="Chromosome"/>
</dbReference>
<sequence>MIKVAKFGGSSLSDGVQFAKVKSIIEQDPDRKVVVVSAPGRRSSDDSKVTDLLYLVKAHIKYDVSYDSIFEMIEQRYMDIRSECGLSLDLDQEFEIIRSKLSKNISMDYLASRGEFLNAKLMAEYLGYQFVDSANLISFKYNGDVDMDKTEKNFKEIFDVYNKIVIPGFYGSLPNGDIKVFSRGGSDVSGAIAAASLHADVYENWTDVSGILMVDPRIVENPKSIARVTYAELRELSYMGAAVLHEDTVFPVRAKDIPLNIRNTNEPENPGTIIRESFGEESPEESNRFITGITGKRDFSLIKIAKGNIGENLHTLRKVLDICEQYDVPISQIPSGVDSFSIITPSYKLEQCKFDVLAAIKKECGVDAEIDQGISMIAIVGRQMAYKTGISGKLFGALGVNKINIRIIEQCADEINIMIGVFNDDFEKAIRVLYESFAK</sequence>
<dbReference type="GO" id="GO:0004072">
    <property type="term" value="F:aspartate kinase activity"/>
    <property type="evidence" value="ECO:0007669"/>
    <property type="project" value="UniProtKB-EC"/>
</dbReference>
<dbReference type="InterPro" id="IPR045865">
    <property type="entry name" value="ACT-like_dom_sf"/>
</dbReference>
<dbReference type="AlphaFoldDB" id="A0A223ARQ9"/>
<dbReference type="NCBIfam" id="NF006540">
    <property type="entry name" value="PRK09034.1"/>
    <property type="match status" value="1"/>
</dbReference>
<dbReference type="GO" id="GO:0009088">
    <property type="term" value="P:threonine biosynthetic process"/>
    <property type="evidence" value="ECO:0007669"/>
    <property type="project" value="UniProtKB-UniPathway"/>
</dbReference>
<dbReference type="PIRSF" id="PIRSF000726">
    <property type="entry name" value="Asp_kin"/>
    <property type="match status" value="1"/>
</dbReference>
<dbReference type="SUPFAM" id="SSF55021">
    <property type="entry name" value="ACT-like"/>
    <property type="match status" value="2"/>
</dbReference>
<comment type="pathway">
    <text evidence="2 12">Amino-acid biosynthesis; L-lysine biosynthesis via DAP pathway; (S)-tetrahydrodipicolinate from L-aspartate: step 1/4.</text>
</comment>
<dbReference type="InterPro" id="IPR001341">
    <property type="entry name" value="Asp_kinase"/>
</dbReference>
<evidence type="ECO:0000256" key="11">
    <source>
        <dbReference type="RuleBase" id="RU003448"/>
    </source>
</evidence>
<comment type="pathway">
    <text evidence="12">Amino-acid biosynthesis; L-methionine biosynthesis via de novo pathway; L-homoserine from L-aspartate: step 1/3.</text>
</comment>
<dbReference type="OrthoDB" id="9799110at2"/>
<dbReference type="GO" id="GO:0005829">
    <property type="term" value="C:cytosol"/>
    <property type="evidence" value="ECO:0007669"/>
    <property type="project" value="TreeGrafter"/>
</dbReference>
<dbReference type="InterPro" id="IPR036393">
    <property type="entry name" value="AceGlu_kinase-like_sf"/>
</dbReference>
<feature type="binding site" evidence="10">
    <location>
        <begin position="6"/>
        <end position="9"/>
    </location>
    <ligand>
        <name>ATP</name>
        <dbReference type="ChEBI" id="CHEBI:30616"/>
    </ligand>
</feature>
<evidence type="ECO:0000256" key="4">
    <source>
        <dbReference type="ARBA" id="ARBA00022679"/>
    </source>
</evidence>
<proteinExistence type="inferred from homology"/>
<feature type="binding site" evidence="10">
    <location>
        <begin position="206"/>
        <end position="207"/>
    </location>
    <ligand>
        <name>ATP</name>
        <dbReference type="ChEBI" id="CHEBI:30616"/>
    </ligand>
</feature>
<comment type="function">
    <text evidence="1">Catalyzes the phosphorylation of the beta-carboxyl group of aspartic acid with ATP to yield 4-phospho-L-aspartate, which is involved in the branched biosynthetic pathway leading to the biosynthesis of amino acids threonine, isoleucine and methionine.</text>
</comment>